<evidence type="ECO:0000259" key="1">
    <source>
        <dbReference type="Pfam" id="PF16871"/>
    </source>
</evidence>
<proteinExistence type="predicted"/>
<protein>
    <recommendedName>
        <fullName evidence="1">DUF5077 domain-containing protein</fullName>
    </recommendedName>
</protein>
<sequence length="445" mass="49707">MKKKNTYLSVLITICSVILFSCNTDGETKEVIIEEAINPPSIILTKGNSWVVGDIASNEEIITEDGIRNWKDLDTKIRTYFKVNTSGQIKVSLKAQAVEGSSVVTIALGDQQKEVEISNTDFQTLEAGMFSVEKAGYYFLEIQGKSNTGETIADIDSFTLEGSALNEGITYVKEDFYWGRRGPSVHLNYTAPEGKDIVWFYNEITVPEGDDTLGSYFMANGFAEGYFGMQVNSSTERRILFSVWSPYETQNPDEIPDDYKIILLGKGEGVTTGEFGNEGSGGQSYKVFNWKAGQTYKFLLKGSPSTNNSTDYTAYFFDPTEGSWNLIASFRRPHTSTYLKRQHSFLENFITQTGNISRMGIYGNQWVYDTEGEWHELTEAKFTADATAKKGSRVDYAGGAKGNTFYMKNCGFFDDMTEMNTMHTRTPNGKAPEIDFALLPKGSLK</sequence>
<dbReference type="OrthoDB" id="6014523at2"/>
<dbReference type="InterPro" id="IPR031712">
    <property type="entry name" value="DUF5077"/>
</dbReference>
<dbReference type="RefSeq" id="WP_008615369.1">
    <property type="nucleotide sequence ID" value="NZ_JH651379.1"/>
</dbReference>
<gene>
    <name evidence="2" type="ORF">JoomaDRAFT_3873</name>
</gene>
<evidence type="ECO:0000313" key="2">
    <source>
        <dbReference type="EMBL" id="EIJ40802.1"/>
    </source>
</evidence>
<dbReference type="eggNOG" id="COG4932">
    <property type="taxonomic scope" value="Bacteria"/>
</dbReference>
<dbReference type="PROSITE" id="PS51257">
    <property type="entry name" value="PROKAR_LIPOPROTEIN"/>
    <property type="match status" value="1"/>
</dbReference>
<feature type="domain" description="DUF5077" evidence="1">
    <location>
        <begin position="45"/>
        <end position="164"/>
    </location>
</feature>
<accession>I3CB09</accession>
<dbReference type="HOGENOM" id="CLU_032971_0_0_10"/>
<dbReference type="Pfam" id="PF11958">
    <property type="entry name" value="DUF3472"/>
    <property type="match status" value="1"/>
</dbReference>
<evidence type="ECO:0000313" key="3">
    <source>
        <dbReference type="Proteomes" id="UP000004690"/>
    </source>
</evidence>
<keyword evidence="3" id="KW-1185">Reference proteome</keyword>
<reference evidence="2 3" key="1">
    <citation type="submission" date="2012-02" db="EMBL/GenBank/DDBJ databases">
        <title>Improved High-Quality Draft genome of Joostella marina DSM 19592.</title>
        <authorList>
            <consortium name="US DOE Joint Genome Institute (JGI-PGF)"/>
            <person name="Lucas S."/>
            <person name="Copeland A."/>
            <person name="Lapidus A."/>
            <person name="Bruce D."/>
            <person name="Goodwin L."/>
            <person name="Pitluck S."/>
            <person name="Peters L."/>
            <person name="Chertkov O."/>
            <person name="Ovchinnikova G."/>
            <person name="Kyrpides N."/>
            <person name="Mavromatis K."/>
            <person name="Detter J.C."/>
            <person name="Han C."/>
            <person name="Land M."/>
            <person name="Hauser L."/>
            <person name="Markowitz V."/>
            <person name="Cheng J.-F."/>
            <person name="Hugenholtz P."/>
            <person name="Woyke T."/>
            <person name="Wu D."/>
            <person name="Tindall B."/>
            <person name="Brambilla E."/>
            <person name="Klenk H.-P."/>
            <person name="Eisen J.A."/>
        </authorList>
    </citation>
    <scope>NUCLEOTIDE SEQUENCE [LARGE SCALE GENOMIC DNA]</scope>
    <source>
        <strain evidence="2 3">DSM 19592</strain>
    </source>
</reference>
<dbReference type="STRING" id="926559.JoomaDRAFT_3873"/>
<organism evidence="2 3">
    <name type="scientific">Galbibacter orientalis DSM 19592</name>
    <dbReference type="NCBI Taxonomy" id="926559"/>
    <lineage>
        <taxon>Bacteria</taxon>
        <taxon>Pseudomonadati</taxon>
        <taxon>Bacteroidota</taxon>
        <taxon>Flavobacteriia</taxon>
        <taxon>Flavobacteriales</taxon>
        <taxon>Flavobacteriaceae</taxon>
        <taxon>Galbibacter</taxon>
    </lineage>
</organism>
<dbReference type="EMBL" id="JH651379">
    <property type="protein sequence ID" value="EIJ40802.1"/>
    <property type="molecule type" value="Genomic_DNA"/>
</dbReference>
<dbReference type="Proteomes" id="UP000004690">
    <property type="component" value="Unassembled WGS sequence"/>
</dbReference>
<dbReference type="Pfam" id="PF16871">
    <property type="entry name" value="DUF5077"/>
    <property type="match status" value="1"/>
</dbReference>
<dbReference type="AlphaFoldDB" id="I3CB09"/>
<name>I3CB09_9FLAO</name>
<dbReference type="InterPro" id="IPR021862">
    <property type="entry name" value="DUF3472"/>
</dbReference>